<protein>
    <recommendedName>
        <fullName evidence="3">Lipid-binding serum glycoprotein N-terminal domain-containing protein</fullName>
    </recommendedName>
</protein>
<sequence>MTSRLIIVVLVCLSAVDFSYGDDSGCTGWDDLIEDMLFAPLKEQINQASSEFYSLPDLDSNLGWGLSIKSQKGKVGNLTSFDLVHLPNVPGNASLMCQSADNSNITLAINVGLEDLEVELEDFSAALPVLPTIGNTKTSLRNSGNALSISISLITDSNSDCTASINYIQIRELGETSVYFDHGVANSVYQFLINHLYNLIINLMIRFGAMDRLNATLEEQAKIIVSQQGKKICDIMNGGGL</sequence>
<dbReference type="OrthoDB" id="10647363at2759"/>
<proteinExistence type="predicted"/>
<dbReference type="EMBL" id="WIXP02000003">
    <property type="protein sequence ID" value="KAF6212921.1"/>
    <property type="molecule type" value="Genomic_DNA"/>
</dbReference>
<gene>
    <name evidence="1" type="ORF">GE061_010632</name>
</gene>
<evidence type="ECO:0000313" key="1">
    <source>
        <dbReference type="EMBL" id="KAF6212921.1"/>
    </source>
</evidence>
<dbReference type="Proteomes" id="UP000466442">
    <property type="component" value="Unassembled WGS sequence"/>
</dbReference>
<name>A0A6A4JAK9_APOLU</name>
<dbReference type="AlphaFoldDB" id="A0A6A4JAK9"/>
<evidence type="ECO:0000313" key="2">
    <source>
        <dbReference type="Proteomes" id="UP000466442"/>
    </source>
</evidence>
<accession>A0A6A4JAK9</accession>
<organism evidence="1 2">
    <name type="scientific">Apolygus lucorum</name>
    <name type="common">Small green plant bug</name>
    <name type="synonym">Lygocoris lucorum</name>
    <dbReference type="NCBI Taxonomy" id="248454"/>
    <lineage>
        <taxon>Eukaryota</taxon>
        <taxon>Metazoa</taxon>
        <taxon>Ecdysozoa</taxon>
        <taxon>Arthropoda</taxon>
        <taxon>Hexapoda</taxon>
        <taxon>Insecta</taxon>
        <taxon>Pterygota</taxon>
        <taxon>Neoptera</taxon>
        <taxon>Paraneoptera</taxon>
        <taxon>Hemiptera</taxon>
        <taxon>Heteroptera</taxon>
        <taxon>Panheteroptera</taxon>
        <taxon>Cimicomorpha</taxon>
        <taxon>Miridae</taxon>
        <taxon>Mirini</taxon>
        <taxon>Apolygus</taxon>
    </lineage>
</organism>
<reference evidence="1" key="1">
    <citation type="journal article" date="2021" name="Mol. Ecol. Resour.">
        <title>Apolygus lucorum genome provides insights into omnivorousness and mesophyll feeding.</title>
        <authorList>
            <person name="Liu Y."/>
            <person name="Liu H."/>
            <person name="Wang H."/>
            <person name="Huang T."/>
            <person name="Liu B."/>
            <person name="Yang B."/>
            <person name="Yin L."/>
            <person name="Li B."/>
            <person name="Zhang Y."/>
            <person name="Zhang S."/>
            <person name="Jiang F."/>
            <person name="Zhang X."/>
            <person name="Ren Y."/>
            <person name="Wang B."/>
            <person name="Wang S."/>
            <person name="Lu Y."/>
            <person name="Wu K."/>
            <person name="Fan W."/>
            <person name="Wang G."/>
        </authorList>
    </citation>
    <scope>NUCLEOTIDE SEQUENCE</scope>
    <source>
        <strain evidence="1">12Hb</strain>
    </source>
</reference>
<keyword evidence="2" id="KW-1185">Reference proteome</keyword>
<evidence type="ECO:0008006" key="3">
    <source>
        <dbReference type="Google" id="ProtNLM"/>
    </source>
</evidence>
<comment type="caution">
    <text evidence="1">The sequence shown here is derived from an EMBL/GenBank/DDBJ whole genome shotgun (WGS) entry which is preliminary data.</text>
</comment>